<dbReference type="InterPro" id="IPR002347">
    <property type="entry name" value="SDR_fam"/>
</dbReference>
<dbReference type="FunFam" id="3.40.50.720:FF:000084">
    <property type="entry name" value="Short-chain dehydrogenase reductase"/>
    <property type="match status" value="1"/>
</dbReference>
<accession>A0A7Z1B1M1</accession>
<dbReference type="Proteomes" id="UP000185696">
    <property type="component" value="Unassembled WGS sequence"/>
</dbReference>
<organism evidence="3 4">
    <name type="scientific">Actinophytocola xinjiangensis</name>
    <dbReference type="NCBI Taxonomy" id="485602"/>
    <lineage>
        <taxon>Bacteria</taxon>
        <taxon>Bacillati</taxon>
        <taxon>Actinomycetota</taxon>
        <taxon>Actinomycetes</taxon>
        <taxon>Pseudonocardiales</taxon>
        <taxon>Pseudonocardiaceae</taxon>
    </lineage>
</organism>
<comment type="caution">
    <text evidence="3">The sequence shown here is derived from an EMBL/GenBank/DDBJ whole genome shotgun (WGS) entry which is preliminary data.</text>
</comment>
<proteinExistence type="inferred from homology"/>
<dbReference type="AlphaFoldDB" id="A0A7Z1B1M1"/>
<dbReference type="GO" id="GO:0048038">
    <property type="term" value="F:quinone binding"/>
    <property type="evidence" value="ECO:0007669"/>
    <property type="project" value="TreeGrafter"/>
</dbReference>
<protein>
    <recommendedName>
        <fullName evidence="5">NAD(P)-dependent dehydrogenase (Short-subunit alcohol dehydrogenase family)</fullName>
    </recommendedName>
</protein>
<name>A0A7Z1B1M1_9PSEU</name>
<evidence type="ECO:0008006" key="5">
    <source>
        <dbReference type="Google" id="ProtNLM"/>
    </source>
</evidence>
<gene>
    <name evidence="3" type="ORF">BLA60_02880</name>
</gene>
<keyword evidence="4" id="KW-1185">Reference proteome</keyword>
<reference evidence="3 4" key="1">
    <citation type="submission" date="2016-12" db="EMBL/GenBank/DDBJ databases">
        <title>The draft genome sequence of Actinophytocola xinjiangensis.</title>
        <authorList>
            <person name="Wang W."/>
            <person name="Yuan L."/>
        </authorList>
    </citation>
    <scope>NUCLEOTIDE SEQUENCE [LARGE SCALE GENOMIC DNA]</scope>
    <source>
        <strain evidence="3 4">CGMCC 4.4663</strain>
    </source>
</reference>
<dbReference type="PRINTS" id="PR00081">
    <property type="entry name" value="GDHRDH"/>
</dbReference>
<dbReference type="GO" id="GO:0016616">
    <property type="term" value="F:oxidoreductase activity, acting on the CH-OH group of donors, NAD or NADP as acceptor"/>
    <property type="evidence" value="ECO:0007669"/>
    <property type="project" value="TreeGrafter"/>
</dbReference>
<dbReference type="InterPro" id="IPR020904">
    <property type="entry name" value="Sc_DH/Rdtase_CS"/>
</dbReference>
<evidence type="ECO:0000256" key="2">
    <source>
        <dbReference type="ARBA" id="ARBA00023002"/>
    </source>
</evidence>
<dbReference type="PROSITE" id="PS00061">
    <property type="entry name" value="ADH_SHORT"/>
    <property type="match status" value="1"/>
</dbReference>
<dbReference type="PRINTS" id="PR00080">
    <property type="entry name" value="SDRFAMILY"/>
</dbReference>
<dbReference type="EMBL" id="MSIF01000001">
    <property type="protein sequence ID" value="OLF14122.1"/>
    <property type="molecule type" value="Genomic_DNA"/>
</dbReference>
<dbReference type="CDD" id="cd05233">
    <property type="entry name" value="SDR_c"/>
    <property type="match status" value="1"/>
</dbReference>
<keyword evidence="2" id="KW-0560">Oxidoreductase</keyword>
<dbReference type="RefSeq" id="WP_075131069.1">
    <property type="nucleotide sequence ID" value="NZ_MSIF01000001.1"/>
</dbReference>
<dbReference type="PANTHER" id="PTHR42760:SF122">
    <property type="entry name" value="NAD(P)-BINDING PROTEIN"/>
    <property type="match status" value="1"/>
</dbReference>
<evidence type="ECO:0000256" key="1">
    <source>
        <dbReference type="ARBA" id="ARBA00006484"/>
    </source>
</evidence>
<dbReference type="Gene3D" id="3.40.50.720">
    <property type="entry name" value="NAD(P)-binding Rossmann-like Domain"/>
    <property type="match status" value="1"/>
</dbReference>
<comment type="similarity">
    <text evidence="1">Belongs to the short-chain dehydrogenases/reductases (SDR) family.</text>
</comment>
<evidence type="ECO:0000313" key="3">
    <source>
        <dbReference type="EMBL" id="OLF14122.1"/>
    </source>
</evidence>
<dbReference type="GO" id="GO:0006633">
    <property type="term" value="P:fatty acid biosynthetic process"/>
    <property type="evidence" value="ECO:0007669"/>
    <property type="project" value="TreeGrafter"/>
</dbReference>
<dbReference type="PANTHER" id="PTHR42760">
    <property type="entry name" value="SHORT-CHAIN DEHYDROGENASES/REDUCTASES FAMILY MEMBER"/>
    <property type="match status" value="1"/>
</dbReference>
<dbReference type="SUPFAM" id="SSF51735">
    <property type="entry name" value="NAD(P)-binding Rossmann-fold domains"/>
    <property type="match status" value="1"/>
</dbReference>
<dbReference type="InterPro" id="IPR036291">
    <property type="entry name" value="NAD(P)-bd_dom_sf"/>
</dbReference>
<dbReference type="NCBIfam" id="NF005559">
    <property type="entry name" value="PRK07231.1"/>
    <property type="match status" value="1"/>
</dbReference>
<dbReference type="Pfam" id="PF13561">
    <property type="entry name" value="adh_short_C2"/>
    <property type="match status" value="1"/>
</dbReference>
<evidence type="ECO:0000313" key="4">
    <source>
        <dbReference type="Proteomes" id="UP000185696"/>
    </source>
</evidence>
<sequence length="257" mass="26701">MTQRFTDKVAVVTGAGAGIGAAVARRLAAEGARVAVFDRDLPAARETARVAGGGAEAFEVDVSAPAGVRDAMAEVVERFGGIDVLVNVAGVVRYGEVPDFSEQDWDLVIGTNLTGTFLTTKYAIPAMRARGGGSIVTFASAQAFASQPLVAAYSASKGAVVSMTRTLALDHAKDNIRVNCVCPGSVETPMLQYGAELLDERDPKETMRDWGGQHPIGRLIQPEDVATVVAFLASDDASVITGASHLVDGGLLARLGV</sequence>
<dbReference type="OrthoDB" id="7064009at2"/>